<dbReference type="Proteomes" id="UP001056708">
    <property type="component" value="Chromosome"/>
</dbReference>
<dbReference type="EMBL" id="CP098611">
    <property type="protein sequence ID" value="USR91640.1"/>
    <property type="molecule type" value="Genomic_DNA"/>
</dbReference>
<dbReference type="Pfam" id="PF06051">
    <property type="entry name" value="DUF928"/>
    <property type="match status" value="1"/>
</dbReference>
<organism evidence="3 4">
    <name type="scientific">Phormidium yuhuli AB48</name>
    <dbReference type="NCBI Taxonomy" id="2940671"/>
    <lineage>
        <taxon>Bacteria</taxon>
        <taxon>Bacillati</taxon>
        <taxon>Cyanobacteriota</taxon>
        <taxon>Cyanophyceae</taxon>
        <taxon>Oscillatoriophycideae</taxon>
        <taxon>Oscillatoriales</taxon>
        <taxon>Oscillatoriaceae</taxon>
        <taxon>Phormidium</taxon>
        <taxon>Phormidium yuhuli</taxon>
    </lineage>
</organism>
<name>A0ABY5ARJ7_9CYAN</name>
<dbReference type="RefSeq" id="WP_252663662.1">
    <property type="nucleotide sequence ID" value="NZ_CP098611.1"/>
</dbReference>
<evidence type="ECO:0000313" key="3">
    <source>
        <dbReference type="EMBL" id="USR91640.1"/>
    </source>
</evidence>
<accession>A0ABY5ARJ7</accession>
<feature type="region of interest" description="Disordered" evidence="1">
    <location>
        <begin position="53"/>
        <end position="84"/>
    </location>
</feature>
<evidence type="ECO:0000313" key="4">
    <source>
        <dbReference type="Proteomes" id="UP001056708"/>
    </source>
</evidence>
<keyword evidence="2" id="KW-0732">Signal</keyword>
<protein>
    <submittedName>
        <fullName evidence="3">DUF928 domain-containing protein</fullName>
    </submittedName>
</protein>
<reference evidence="3" key="1">
    <citation type="submission" date="2022-06" db="EMBL/GenBank/DDBJ databases">
        <title>Genome sequence of Phormidium yuhuli AB48 isolated from an industrial photobioreactor environment.</title>
        <authorList>
            <person name="Qiu Y."/>
            <person name="Noonan A.J.C."/>
            <person name="Dofher K."/>
            <person name="Koch M."/>
            <person name="Kieft B."/>
            <person name="Lin X."/>
            <person name="Ziels R.M."/>
            <person name="Hallam S.J."/>
        </authorList>
    </citation>
    <scope>NUCLEOTIDE SEQUENCE</scope>
    <source>
        <strain evidence="3">AB48</strain>
    </source>
</reference>
<sequence length="276" mass="31566">MKLSANHKLQLTALSIFVLSFSQPLLAYAGEANQLRQGLSKNLIEFIFNRNSEEESANDGSDSERPRRRPTGRTPGADRDDCPATALPLTALIPVYDDHDDYDEPPLTISEHPTFWFYIPHQPEEIVAGEFVYTNQNGEQLYRGFFELENTPGIVNITIPPESGTSLSVDHDYRWVFKLLCNPRDPSSYVFLEGDIKRVDIEEELMTELNSQEDEDYIVYARHGIWHDALTSLGSRLRADETEEVIQDNWRKILEDHDLGHLTDEPVLECCTPEQL</sequence>
<evidence type="ECO:0000256" key="2">
    <source>
        <dbReference type="SAM" id="SignalP"/>
    </source>
</evidence>
<proteinExistence type="predicted"/>
<keyword evidence="4" id="KW-1185">Reference proteome</keyword>
<feature type="chain" id="PRO_5046054047" evidence="2">
    <location>
        <begin position="30"/>
        <end position="276"/>
    </location>
</feature>
<feature type="signal peptide" evidence="2">
    <location>
        <begin position="1"/>
        <end position="29"/>
    </location>
</feature>
<evidence type="ECO:0000256" key="1">
    <source>
        <dbReference type="SAM" id="MobiDB-lite"/>
    </source>
</evidence>
<gene>
    <name evidence="3" type="ORF">NEA10_02620</name>
</gene>
<dbReference type="InterPro" id="IPR010328">
    <property type="entry name" value="DUF928"/>
</dbReference>